<evidence type="ECO:0000256" key="1">
    <source>
        <dbReference type="ARBA" id="ARBA00001561"/>
    </source>
</evidence>
<evidence type="ECO:0000259" key="4">
    <source>
        <dbReference type="SMART" id="SM00646"/>
    </source>
</evidence>
<dbReference type="PANTHER" id="PTHR30404:SF0">
    <property type="entry name" value="N-ACETYLMURAMOYL-L-ALANINE AMIDASE AMIC"/>
    <property type="match status" value="1"/>
</dbReference>
<keyword evidence="3" id="KW-0378">Hydrolase</keyword>
<dbReference type="InterPro" id="IPR002508">
    <property type="entry name" value="MurNAc-LAA_cat"/>
</dbReference>
<accession>A0ABT0RKM0</accession>
<dbReference type="PANTHER" id="PTHR30404">
    <property type="entry name" value="N-ACETYLMURAMOYL-L-ALANINE AMIDASE"/>
    <property type="match status" value="1"/>
</dbReference>
<comment type="caution">
    <text evidence="5">The sequence shown here is derived from an EMBL/GenBank/DDBJ whole genome shotgun (WGS) entry which is preliminary data.</text>
</comment>
<dbReference type="RefSeq" id="WP_249847135.1">
    <property type="nucleotide sequence ID" value="NZ_JAMGBD010000001.1"/>
</dbReference>
<organism evidence="5 6">
    <name type="scientific">Sphingomonas alba</name>
    <dbReference type="NCBI Taxonomy" id="2908208"/>
    <lineage>
        <taxon>Bacteria</taxon>
        <taxon>Pseudomonadati</taxon>
        <taxon>Pseudomonadota</taxon>
        <taxon>Alphaproteobacteria</taxon>
        <taxon>Sphingomonadales</taxon>
        <taxon>Sphingomonadaceae</taxon>
        <taxon>Sphingomonas</taxon>
    </lineage>
</organism>
<feature type="domain" description="MurNAc-LAA" evidence="4">
    <location>
        <begin position="136"/>
        <end position="287"/>
    </location>
</feature>
<comment type="catalytic activity">
    <reaction evidence="1">
        <text>Hydrolyzes the link between N-acetylmuramoyl residues and L-amino acid residues in certain cell-wall glycopeptides.</text>
        <dbReference type="EC" id="3.5.1.28"/>
    </reaction>
</comment>
<dbReference type="Pfam" id="PF01520">
    <property type="entry name" value="Amidase_3"/>
    <property type="match status" value="1"/>
</dbReference>
<dbReference type="CDD" id="cd02696">
    <property type="entry name" value="MurNAc-LAA"/>
    <property type="match status" value="1"/>
</dbReference>
<dbReference type="SMART" id="SM00646">
    <property type="entry name" value="Ami_3"/>
    <property type="match status" value="1"/>
</dbReference>
<dbReference type="EC" id="3.5.1.28" evidence="2"/>
<dbReference type="SUPFAM" id="SSF53187">
    <property type="entry name" value="Zn-dependent exopeptidases"/>
    <property type="match status" value="1"/>
</dbReference>
<protein>
    <recommendedName>
        <fullName evidence="2">N-acetylmuramoyl-L-alanine amidase</fullName>
        <ecNumber evidence="2">3.5.1.28</ecNumber>
    </recommendedName>
</protein>
<keyword evidence="6" id="KW-1185">Reference proteome</keyword>
<dbReference type="InterPro" id="IPR050695">
    <property type="entry name" value="N-acetylmuramoyl_amidase_3"/>
</dbReference>
<dbReference type="EMBL" id="JAMGBD010000001">
    <property type="protein sequence ID" value="MCL6683196.1"/>
    <property type="molecule type" value="Genomic_DNA"/>
</dbReference>
<evidence type="ECO:0000256" key="2">
    <source>
        <dbReference type="ARBA" id="ARBA00011901"/>
    </source>
</evidence>
<evidence type="ECO:0000313" key="6">
    <source>
        <dbReference type="Proteomes" id="UP001165363"/>
    </source>
</evidence>
<reference evidence="5" key="1">
    <citation type="submission" date="2022-05" db="EMBL/GenBank/DDBJ databases">
        <authorList>
            <person name="Jo J.-H."/>
            <person name="Im W.-T."/>
        </authorList>
    </citation>
    <scope>NUCLEOTIDE SEQUENCE</scope>
    <source>
        <strain evidence="5">SE158</strain>
    </source>
</reference>
<gene>
    <name evidence="5" type="ORF">LZ536_04660</name>
</gene>
<evidence type="ECO:0000256" key="3">
    <source>
        <dbReference type="ARBA" id="ARBA00022801"/>
    </source>
</evidence>
<name>A0ABT0RKM0_9SPHN</name>
<evidence type="ECO:0000313" key="5">
    <source>
        <dbReference type="EMBL" id="MCL6683196.1"/>
    </source>
</evidence>
<proteinExistence type="predicted"/>
<sequence length="296" mass="31470">MFEGWDRRKKIGLAVLLALAAAALVLLHVTLPGRTGGDDGALVGEARRGGLTVAVREAVGDVHVTEAKAPGRPIVLIDPGHGGTDPGAPGVSGQIVEKQLTLAFARELRDLLAERGRVRVAMTREDDRTLSLEQRAAIARKLGAGLLVSVHMDSAPNPLARGATVYSLSDVASDAEAARFARAENAESGALTSEHDDSVRLLLSDLALRDQMEDSAALATRMVRSAGPGMLLRPDPHKFAAFHILRRSEVPGVLFEAGYISNPDDEAILITPKGRRPIVEALAKAIETELSLRMAR</sequence>
<dbReference type="Proteomes" id="UP001165363">
    <property type="component" value="Unassembled WGS sequence"/>
</dbReference>
<dbReference type="Gene3D" id="3.40.630.40">
    <property type="entry name" value="Zn-dependent exopeptidases"/>
    <property type="match status" value="1"/>
</dbReference>